<keyword evidence="8" id="KW-1185">Reference proteome</keyword>
<evidence type="ECO:0000256" key="1">
    <source>
        <dbReference type="ARBA" id="ARBA00001554"/>
    </source>
</evidence>
<evidence type="ECO:0000256" key="5">
    <source>
        <dbReference type="ARBA" id="ARBA00023239"/>
    </source>
</evidence>
<name>A0ABP7SFB0_9ACTN</name>
<comment type="catalytic activity">
    <reaction evidence="1">
        <text>(4aS,6R)-4a-hydroxy-L-erythro-5,6,7,8-tetrahydrobiopterin = (6R)-L-erythro-6,7-dihydrobiopterin + H2O</text>
        <dbReference type="Rhea" id="RHEA:11920"/>
        <dbReference type="ChEBI" id="CHEBI:15377"/>
        <dbReference type="ChEBI" id="CHEBI:15642"/>
        <dbReference type="ChEBI" id="CHEBI:43120"/>
        <dbReference type="EC" id="4.2.1.96"/>
    </reaction>
</comment>
<dbReference type="RefSeq" id="WP_329335989.1">
    <property type="nucleotide sequence ID" value="NZ_BAAAZX010000019.1"/>
</dbReference>
<accession>A0ABP7SFB0</accession>
<evidence type="ECO:0000313" key="7">
    <source>
        <dbReference type="EMBL" id="GAA4011049.1"/>
    </source>
</evidence>
<dbReference type="InterPro" id="IPR035897">
    <property type="entry name" value="Toll_tir_struct_dom_sf"/>
</dbReference>
<dbReference type="SUPFAM" id="SSF55248">
    <property type="entry name" value="PCD-like"/>
    <property type="match status" value="1"/>
</dbReference>
<dbReference type="Gene3D" id="3.40.50.10140">
    <property type="entry name" value="Toll/interleukin-1 receptor homology (TIR) domain"/>
    <property type="match status" value="1"/>
</dbReference>
<dbReference type="InterPro" id="IPR000157">
    <property type="entry name" value="TIR_dom"/>
</dbReference>
<protein>
    <recommendedName>
        <fullName evidence="4">Putative pterin-4-alpha-carbinolamine dehydratase</fullName>
        <ecNumber evidence="3">4.2.1.96</ecNumber>
    </recommendedName>
</protein>
<reference evidence="8" key="1">
    <citation type="journal article" date="2019" name="Int. J. Syst. Evol. Microbiol.">
        <title>The Global Catalogue of Microorganisms (GCM) 10K type strain sequencing project: providing services to taxonomists for standard genome sequencing and annotation.</title>
        <authorList>
            <consortium name="The Broad Institute Genomics Platform"/>
            <consortium name="The Broad Institute Genome Sequencing Center for Infectious Disease"/>
            <person name="Wu L."/>
            <person name="Ma J."/>
        </authorList>
    </citation>
    <scope>NUCLEOTIDE SEQUENCE [LARGE SCALE GENOMIC DNA]</scope>
    <source>
        <strain evidence="8">JCM 16924</strain>
    </source>
</reference>
<evidence type="ECO:0000256" key="3">
    <source>
        <dbReference type="ARBA" id="ARBA00013252"/>
    </source>
</evidence>
<dbReference type="InterPro" id="IPR001533">
    <property type="entry name" value="Pterin_deHydtase"/>
</dbReference>
<dbReference type="InterPro" id="IPR036428">
    <property type="entry name" value="PCD_sf"/>
</dbReference>
<comment type="caution">
    <text evidence="7">The sequence shown here is derived from an EMBL/GenBank/DDBJ whole genome shotgun (WGS) entry which is preliminary data.</text>
</comment>
<sequence length="296" mass="34127">MTGGGELGTDSPIKDPKIFISYRRIDTKTRVTSLARDLSLKFGPNAIFVDTDKIRAGNKWREEIEAALDAADVLLVAIGDKWLSATDLYYRRRIDNEDDWVRREISSALASKKAIIPIRFDGQVSLEREALPKELWQLADLQSIELRESDWHEDFEKIIRRLGDFGFTSSAQIVPYPNPVIKEPVASEAEIKEFLRRYPEWKVQYRPHPTDPGAQRRGIGATLTFRNFRDAIHFMATAAWGIDERNHHPEWENIWKSVVIWITQFDIGGDITGRNIELAEYLMSVYEPYAKTLYPT</sequence>
<keyword evidence="5" id="KW-0456">Lyase</keyword>
<evidence type="ECO:0000259" key="6">
    <source>
        <dbReference type="PROSITE" id="PS50104"/>
    </source>
</evidence>
<dbReference type="EC" id="4.2.1.96" evidence="3"/>
<dbReference type="Proteomes" id="UP001500456">
    <property type="component" value="Unassembled WGS sequence"/>
</dbReference>
<dbReference type="PROSITE" id="PS50104">
    <property type="entry name" value="TIR"/>
    <property type="match status" value="1"/>
</dbReference>
<dbReference type="Gene3D" id="3.30.1360.20">
    <property type="entry name" value="Transcriptional coactivator/pterin dehydratase"/>
    <property type="match status" value="1"/>
</dbReference>
<proteinExistence type="inferred from homology"/>
<dbReference type="Pfam" id="PF01329">
    <property type="entry name" value="Pterin_4a"/>
    <property type="match status" value="1"/>
</dbReference>
<comment type="similarity">
    <text evidence="2">Belongs to the pterin-4-alpha-carbinolamine dehydratase family.</text>
</comment>
<evidence type="ECO:0000313" key="8">
    <source>
        <dbReference type="Proteomes" id="UP001500456"/>
    </source>
</evidence>
<evidence type="ECO:0000256" key="4">
    <source>
        <dbReference type="ARBA" id="ARBA00021735"/>
    </source>
</evidence>
<evidence type="ECO:0000256" key="2">
    <source>
        <dbReference type="ARBA" id="ARBA00006472"/>
    </source>
</evidence>
<dbReference type="EMBL" id="BAAAZX010000019">
    <property type="protein sequence ID" value="GAA4011049.1"/>
    <property type="molecule type" value="Genomic_DNA"/>
</dbReference>
<dbReference type="Pfam" id="PF13676">
    <property type="entry name" value="TIR_2"/>
    <property type="match status" value="1"/>
</dbReference>
<dbReference type="SUPFAM" id="SSF52200">
    <property type="entry name" value="Toll/Interleukin receptor TIR domain"/>
    <property type="match status" value="1"/>
</dbReference>
<gene>
    <name evidence="7" type="ORF">GCM10022232_60330</name>
</gene>
<organism evidence="7 8">
    <name type="scientific">Streptomyces plumbiresistens</name>
    <dbReference type="NCBI Taxonomy" id="511811"/>
    <lineage>
        <taxon>Bacteria</taxon>
        <taxon>Bacillati</taxon>
        <taxon>Actinomycetota</taxon>
        <taxon>Actinomycetes</taxon>
        <taxon>Kitasatosporales</taxon>
        <taxon>Streptomycetaceae</taxon>
        <taxon>Streptomyces</taxon>
    </lineage>
</organism>
<feature type="domain" description="TIR" evidence="6">
    <location>
        <begin position="14"/>
        <end position="158"/>
    </location>
</feature>